<reference evidence="3" key="1">
    <citation type="journal article" date="2020" name="Int. J. Syst. Evol. Microbiol.">
        <title>Alteromonas alba sp. nov., a marine bacterium isolated from the seawater of the West Pacific Ocean.</title>
        <authorList>
            <person name="Sun C."/>
            <person name="Wu Y.-H."/>
            <person name="Xamxidin M."/>
            <person name="Cheng H."/>
            <person name="Xu X.-W."/>
        </authorList>
    </citation>
    <scope>NUCLEOTIDE SEQUENCE [LARGE SCALE GENOMIC DNA]</scope>
    <source>
        <strain evidence="3">190</strain>
    </source>
</reference>
<feature type="transmembrane region" description="Helical" evidence="1">
    <location>
        <begin position="17"/>
        <end position="36"/>
    </location>
</feature>
<sequence length="91" mass="9827">MTDTNQTHTPQAKKKNIIFVFLSGAMALTIIVMMFLPDSGMGTGLMAIYGSMLWCGIFGASLARYLGKNGWFGFGFGSAAGMLIQFISQFV</sequence>
<keyword evidence="3" id="KW-1185">Reference proteome</keyword>
<dbReference type="RefSeq" id="WP_105934898.1">
    <property type="nucleotide sequence ID" value="NZ_PVNP01000139.1"/>
</dbReference>
<comment type="caution">
    <text evidence="2">The sequence shown here is derived from an EMBL/GenBank/DDBJ whole genome shotgun (WGS) entry which is preliminary data.</text>
</comment>
<accession>A0A2S9V9R6</accession>
<dbReference type="AlphaFoldDB" id="A0A2S9V9R6"/>
<gene>
    <name evidence="2" type="ORF">C6Y40_12730</name>
</gene>
<keyword evidence="1" id="KW-0812">Transmembrane</keyword>
<dbReference type="OrthoDB" id="6322300at2"/>
<feature type="transmembrane region" description="Helical" evidence="1">
    <location>
        <begin position="70"/>
        <end position="88"/>
    </location>
</feature>
<evidence type="ECO:0000313" key="3">
    <source>
        <dbReference type="Proteomes" id="UP000238949"/>
    </source>
</evidence>
<dbReference type="Proteomes" id="UP000238949">
    <property type="component" value="Unassembled WGS sequence"/>
</dbReference>
<keyword evidence="1" id="KW-1133">Transmembrane helix</keyword>
<evidence type="ECO:0000256" key="1">
    <source>
        <dbReference type="SAM" id="Phobius"/>
    </source>
</evidence>
<proteinExistence type="predicted"/>
<protein>
    <submittedName>
        <fullName evidence="2">Uncharacterized protein</fullName>
    </submittedName>
</protein>
<feature type="transmembrane region" description="Helical" evidence="1">
    <location>
        <begin position="42"/>
        <end position="63"/>
    </location>
</feature>
<dbReference type="EMBL" id="PVNP01000139">
    <property type="protein sequence ID" value="PRO73209.1"/>
    <property type="molecule type" value="Genomic_DNA"/>
</dbReference>
<evidence type="ECO:0000313" key="2">
    <source>
        <dbReference type="EMBL" id="PRO73209.1"/>
    </source>
</evidence>
<name>A0A2S9V9R6_9ALTE</name>
<organism evidence="2 3">
    <name type="scientific">Alteromonas alba</name>
    <dbReference type="NCBI Taxonomy" id="2079529"/>
    <lineage>
        <taxon>Bacteria</taxon>
        <taxon>Pseudomonadati</taxon>
        <taxon>Pseudomonadota</taxon>
        <taxon>Gammaproteobacteria</taxon>
        <taxon>Alteromonadales</taxon>
        <taxon>Alteromonadaceae</taxon>
        <taxon>Alteromonas/Salinimonas group</taxon>
        <taxon>Alteromonas</taxon>
    </lineage>
</organism>
<keyword evidence="1" id="KW-0472">Membrane</keyword>